<dbReference type="Pfam" id="PF00089">
    <property type="entry name" value="Trypsin"/>
    <property type="match status" value="1"/>
</dbReference>
<proteinExistence type="predicted"/>
<dbReference type="SUPFAM" id="SSF50494">
    <property type="entry name" value="Trypsin-like serine proteases"/>
    <property type="match status" value="1"/>
</dbReference>
<evidence type="ECO:0000259" key="1">
    <source>
        <dbReference type="Pfam" id="PF00089"/>
    </source>
</evidence>
<keyword evidence="2" id="KW-1185">Reference proteome</keyword>
<dbReference type="InterPro" id="IPR001254">
    <property type="entry name" value="Trypsin_dom"/>
</dbReference>
<dbReference type="WBParaSite" id="nRc.2.0.1.t43470-RA">
    <property type="protein sequence ID" value="nRc.2.0.1.t43470-RA"/>
    <property type="gene ID" value="nRc.2.0.1.g43470"/>
</dbReference>
<dbReference type="GO" id="GO:0006508">
    <property type="term" value="P:proteolysis"/>
    <property type="evidence" value="ECO:0007669"/>
    <property type="project" value="InterPro"/>
</dbReference>
<dbReference type="GO" id="GO:0004252">
    <property type="term" value="F:serine-type endopeptidase activity"/>
    <property type="evidence" value="ECO:0007669"/>
    <property type="project" value="InterPro"/>
</dbReference>
<evidence type="ECO:0000313" key="3">
    <source>
        <dbReference type="WBParaSite" id="nRc.2.0.1.t43470-RA"/>
    </source>
</evidence>
<name>A0A915KZ61_ROMCU</name>
<feature type="domain" description="Peptidase S1" evidence="1">
    <location>
        <begin position="10"/>
        <end position="57"/>
    </location>
</feature>
<dbReference type="InterPro" id="IPR043504">
    <property type="entry name" value="Peptidase_S1_PA_chymotrypsin"/>
</dbReference>
<dbReference type="Proteomes" id="UP000887565">
    <property type="component" value="Unplaced"/>
</dbReference>
<reference evidence="3" key="1">
    <citation type="submission" date="2022-11" db="UniProtKB">
        <authorList>
            <consortium name="WormBaseParasite"/>
        </authorList>
    </citation>
    <scope>IDENTIFICATION</scope>
</reference>
<dbReference type="InterPro" id="IPR009003">
    <property type="entry name" value="Peptidase_S1_PA"/>
</dbReference>
<protein>
    <submittedName>
        <fullName evidence="3">Peptidase S1 domain-containing protein</fullName>
    </submittedName>
</protein>
<dbReference type="AlphaFoldDB" id="A0A915KZ61"/>
<sequence>MAGWGLSDGNEAGDSGSPMTCLRGNTLVAQGIMSWGRRTNPEYKEAWYTNIVSHIPWMMEVYDDIKKDFSQDEVRHKIDLSLFSGFVTTLNNGGITIENLEYFCEGLGLDPTKQLGNKLDLQLNETKLEENFFIHGFDSETTFGPIIFPFYNIIGYVDISSLYACISLCHQLNGDQVCNFVAPAKRCYLAHGKLVDRWGSEIDIPRVINIFPNRKDFNL</sequence>
<organism evidence="2 3">
    <name type="scientific">Romanomermis culicivorax</name>
    <name type="common">Nematode worm</name>
    <dbReference type="NCBI Taxonomy" id="13658"/>
    <lineage>
        <taxon>Eukaryota</taxon>
        <taxon>Metazoa</taxon>
        <taxon>Ecdysozoa</taxon>
        <taxon>Nematoda</taxon>
        <taxon>Enoplea</taxon>
        <taxon>Dorylaimia</taxon>
        <taxon>Mermithida</taxon>
        <taxon>Mermithoidea</taxon>
        <taxon>Mermithidae</taxon>
        <taxon>Romanomermis</taxon>
    </lineage>
</organism>
<evidence type="ECO:0000313" key="2">
    <source>
        <dbReference type="Proteomes" id="UP000887565"/>
    </source>
</evidence>
<accession>A0A915KZ61</accession>
<dbReference type="Gene3D" id="2.40.10.10">
    <property type="entry name" value="Trypsin-like serine proteases"/>
    <property type="match status" value="1"/>
</dbReference>